<feature type="compositionally biased region" description="Polar residues" evidence="1">
    <location>
        <begin position="57"/>
        <end position="71"/>
    </location>
</feature>
<evidence type="ECO:0000313" key="2">
    <source>
        <dbReference type="EMBL" id="PYH45118.1"/>
    </source>
</evidence>
<dbReference type="EMBL" id="KZ821233">
    <property type="protein sequence ID" value="PYH45118.1"/>
    <property type="molecule type" value="Genomic_DNA"/>
</dbReference>
<dbReference type="RefSeq" id="XP_025431100.1">
    <property type="nucleotide sequence ID" value="XM_025575104.1"/>
</dbReference>
<keyword evidence="3" id="KW-1185">Reference proteome</keyword>
<name>A0A318ZYE3_9EURO</name>
<sequence>MTETSPIYNTIAAMDAEDDAAAHNTTAATDSATTAYGAHAARSATVADNNDEDDHPLTSSHLAGYVSTQDSDPAAARPRTSAYNNPRDQVVSRQRQETSTPGGLFDSREVEERADGSRRVHHEFEDPATGLTYVRDLEG</sequence>
<feature type="region of interest" description="Disordered" evidence="1">
    <location>
        <begin position="43"/>
        <end position="139"/>
    </location>
</feature>
<dbReference type="Proteomes" id="UP000248349">
    <property type="component" value="Unassembled WGS sequence"/>
</dbReference>
<feature type="compositionally biased region" description="Basic and acidic residues" evidence="1">
    <location>
        <begin position="106"/>
        <end position="125"/>
    </location>
</feature>
<feature type="compositionally biased region" description="Polar residues" evidence="1">
    <location>
        <begin position="81"/>
        <end position="101"/>
    </location>
</feature>
<dbReference type="AlphaFoldDB" id="A0A318ZYE3"/>
<gene>
    <name evidence="2" type="ORF">BP01DRAFT_357048</name>
</gene>
<reference evidence="2 3" key="1">
    <citation type="submission" date="2016-12" db="EMBL/GenBank/DDBJ databases">
        <title>The genomes of Aspergillus section Nigri reveals drivers in fungal speciation.</title>
        <authorList>
            <consortium name="DOE Joint Genome Institute"/>
            <person name="Vesth T.C."/>
            <person name="Nybo J."/>
            <person name="Theobald S."/>
            <person name="Brandl J."/>
            <person name="Frisvad J.C."/>
            <person name="Nielsen K.F."/>
            <person name="Lyhne E.K."/>
            <person name="Kogle M.E."/>
            <person name="Kuo A."/>
            <person name="Riley R."/>
            <person name="Clum A."/>
            <person name="Nolan M."/>
            <person name="Lipzen A."/>
            <person name="Salamov A."/>
            <person name="Henrissat B."/>
            <person name="Wiebenga A."/>
            <person name="De Vries R.P."/>
            <person name="Grigoriev I.V."/>
            <person name="Mortensen U.H."/>
            <person name="Andersen M.R."/>
            <person name="Baker S.E."/>
        </authorList>
    </citation>
    <scope>NUCLEOTIDE SEQUENCE [LARGE SCALE GENOMIC DNA]</scope>
    <source>
        <strain evidence="2 3">JOP 1030-1</strain>
    </source>
</reference>
<organism evidence="2 3">
    <name type="scientific">Aspergillus saccharolyticus JOP 1030-1</name>
    <dbReference type="NCBI Taxonomy" id="1450539"/>
    <lineage>
        <taxon>Eukaryota</taxon>
        <taxon>Fungi</taxon>
        <taxon>Dikarya</taxon>
        <taxon>Ascomycota</taxon>
        <taxon>Pezizomycotina</taxon>
        <taxon>Eurotiomycetes</taxon>
        <taxon>Eurotiomycetidae</taxon>
        <taxon>Eurotiales</taxon>
        <taxon>Aspergillaceae</taxon>
        <taxon>Aspergillus</taxon>
        <taxon>Aspergillus subgen. Circumdati</taxon>
    </lineage>
</organism>
<proteinExistence type="predicted"/>
<accession>A0A318ZYE3</accession>
<dbReference type="OrthoDB" id="4525958at2759"/>
<dbReference type="GeneID" id="37076332"/>
<protein>
    <submittedName>
        <fullName evidence="2">Uncharacterized protein</fullName>
    </submittedName>
</protein>
<evidence type="ECO:0000256" key="1">
    <source>
        <dbReference type="SAM" id="MobiDB-lite"/>
    </source>
</evidence>
<evidence type="ECO:0000313" key="3">
    <source>
        <dbReference type="Proteomes" id="UP000248349"/>
    </source>
</evidence>